<reference evidence="1" key="2">
    <citation type="journal article" date="2023" name="IMA Fungus">
        <title>Comparative genomic study of the Penicillium genus elucidates a diverse pangenome and 15 lateral gene transfer events.</title>
        <authorList>
            <person name="Petersen C."/>
            <person name="Sorensen T."/>
            <person name="Nielsen M.R."/>
            <person name="Sondergaard T.E."/>
            <person name="Sorensen J.L."/>
            <person name="Fitzpatrick D.A."/>
            <person name="Frisvad J.C."/>
            <person name="Nielsen K.L."/>
        </authorList>
    </citation>
    <scope>NUCLEOTIDE SEQUENCE</scope>
    <source>
        <strain evidence="1">IBT 16125</strain>
    </source>
</reference>
<proteinExistence type="predicted"/>
<reference evidence="1" key="1">
    <citation type="submission" date="2022-12" db="EMBL/GenBank/DDBJ databases">
        <authorList>
            <person name="Petersen C."/>
        </authorList>
    </citation>
    <scope>NUCLEOTIDE SEQUENCE</scope>
    <source>
        <strain evidence="1">IBT 16125</strain>
    </source>
</reference>
<dbReference type="AlphaFoldDB" id="A0AAD6G3E0"/>
<gene>
    <name evidence="1" type="ORF">N7458_004403</name>
</gene>
<protein>
    <submittedName>
        <fullName evidence="1">Uncharacterized protein</fullName>
    </submittedName>
</protein>
<dbReference type="EMBL" id="JAPVEA010000005">
    <property type="protein sequence ID" value="KAJ5453447.1"/>
    <property type="molecule type" value="Genomic_DNA"/>
</dbReference>
<dbReference type="Proteomes" id="UP001213681">
    <property type="component" value="Unassembled WGS sequence"/>
</dbReference>
<organism evidence="1 2">
    <name type="scientific">Penicillium daleae</name>
    <dbReference type="NCBI Taxonomy" id="63821"/>
    <lineage>
        <taxon>Eukaryota</taxon>
        <taxon>Fungi</taxon>
        <taxon>Dikarya</taxon>
        <taxon>Ascomycota</taxon>
        <taxon>Pezizomycotina</taxon>
        <taxon>Eurotiomycetes</taxon>
        <taxon>Eurotiomycetidae</taxon>
        <taxon>Eurotiales</taxon>
        <taxon>Aspergillaceae</taxon>
        <taxon>Penicillium</taxon>
    </lineage>
</organism>
<dbReference type="RefSeq" id="XP_056766403.1">
    <property type="nucleotide sequence ID" value="XM_056907785.1"/>
</dbReference>
<evidence type="ECO:0000313" key="2">
    <source>
        <dbReference type="Proteomes" id="UP001213681"/>
    </source>
</evidence>
<dbReference type="GeneID" id="81598028"/>
<sequence length="78" mass="8851">MLRLSGPTLAEPYLAFLSLMTRYQRSLVMRQVQPDMVKAAKGLQYLRNVKITQESDAACALFLGQTIPFDPAKRTYID</sequence>
<name>A0AAD6G3E0_9EURO</name>
<keyword evidence="2" id="KW-1185">Reference proteome</keyword>
<evidence type="ECO:0000313" key="1">
    <source>
        <dbReference type="EMBL" id="KAJ5453447.1"/>
    </source>
</evidence>
<comment type="caution">
    <text evidence="1">The sequence shown here is derived from an EMBL/GenBank/DDBJ whole genome shotgun (WGS) entry which is preliminary data.</text>
</comment>
<accession>A0AAD6G3E0</accession>